<keyword evidence="3 6" id="KW-0812">Transmembrane</keyword>
<accession>A0A1N6XBI4</accession>
<evidence type="ECO:0000313" key="7">
    <source>
        <dbReference type="EMBL" id="SIQ99673.1"/>
    </source>
</evidence>
<feature type="transmembrane region" description="Helical" evidence="6">
    <location>
        <begin position="15"/>
        <end position="33"/>
    </location>
</feature>
<dbReference type="GO" id="GO:0005886">
    <property type="term" value="C:plasma membrane"/>
    <property type="evidence" value="ECO:0007669"/>
    <property type="project" value="UniProtKB-SubCell"/>
</dbReference>
<keyword evidence="5 6" id="KW-0472">Membrane</keyword>
<feature type="transmembrane region" description="Helical" evidence="6">
    <location>
        <begin position="209"/>
        <end position="236"/>
    </location>
</feature>
<feature type="transmembrane region" description="Helical" evidence="6">
    <location>
        <begin position="256"/>
        <end position="280"/>
    </location>
</feature>
<dbReference type="RefSeq" id="WP_149766327.1">
    <property type="nucleotide sequence ID" value="NZ_FTMK01000020.1"/>
</dbReference>
<proteinExistence type="predicted"/>
<reference evidence="7 8" key="1">
    <citation type="submission" date="2017-01" db="EMBL/GenBank/DDBJ databases">
        <authorList>
            <person name="Varghese N."/>
            <person name="Submissions S."/>
        </authorList>
    </citation>
    <scope>NUCLEOTIDE SEQUENCE [LARGE SCALE GENOMIC DNA]</scope>
    <source>
        <strain evidence="7 8">ATCC 700171</strain>
    </source>
</reference>
<evidence type="ECO:0000256" key="4">
    <source>
        <dbReference type="ARBA" id="ARBA00022989"/>
    </source>
</evidence>
<dbReference type="CDD" id="cd06581">
    <property type="entry name" value="TM_PBP1_LivM_like"/>
    <property type="match status" value="1"/>
</dbReference>
<evidence type="ECO:0000256" key="5">
    <source>
        <dbReference type="ARBA" id="ARBA00023136"/>
    </source>
</evidence>
<dbReference type="InterPro" id="IPR043428">
    <property type="entry name" value="LivM-like"/>
</dbReference>
<sequence>MIATTLSERRVRSRGSLIGLAVIAAAGLFLPFATADQPFLLMLASHALIAAILALSLDMLTGNTGLLSFGHAAWYGFGAYVAGLLSKSVSSDIAVLVLLTLAATLLVSGAIGAILVRQVGKTFAILTLALSQIMFALVFVFSDITGGEDGLQGIPIATFFGAQIVSPTVWYAILLGALLLALAGALHIRRAPLGRAWLAIRENSERARFIGMNVALLKLISYMISASLASLAGVLFVLFNGATSPDLLHWLESGKVLMYVVLGGVGTLFGPVIGAVVFTLAEHYVSSFTDAWLIYFGALFVLIVIVAPGGLFGGAARLATRLSARKPGRRAAQ</sequence>
<dbReference type="PANTHER" id="PTHR30482:SF17">
    <property type="entry name" value="ABC TRANSPORTER ATP-BINDING PROTEIN"/>
    <property type="match status" value="1"/>
</dbReference>
<evidence type="ECO:0000256" key="6">
    <source>
        <dbReference type="SAM" id="Phobius"/>
    </source>
</evidence>
<dbReference type="OrthoDB" id="9804361at2"/>
<feature type="transmembrane region" description="Helical" evidence="6">
    <location>
        <begin position="93"/>
        <end position="116"/>
    </location>
</feature>
<dbReference type="AlphaFoldDB" id="A0A1N6XBI4"/>
<feature type="transmembrane region" description="Helical" evidence="6">
    <location>
        <begin position="169"/>
        <end position="188"/>
    </location>
</feature>
<dbReference type="PANTHER" id="PTHR30482">
    <property type="entry name" value="HIGH-AFFINITY BRANCHED-CHAIN AMINO ACID TRANSPORT SYSTEM PERMEASE"/>
    <property type="match status" value="1"/>
</dbReference>
<protein>
    <submittedName>
        <fullName evidence="7">Amino acid/amide ABC transporter membrane protein 2, HAAT family</fullName>
    </submittedName>
</protein>
<feature type="transmembrane region" description="Helical" evidence="6">
    <location>
        <begin position="292"/>
        <end position="316"/>
    </location>
</feature>
<feature type="transmembrane region" description="Helical" evidence="6">
    <location>
        <begin position="64"/>
        <end position="81"/>
    </location>
</feature>
<keyword evidence="2" id="KW-1003">Cell membrane</keyword>
<keyword evidence="4 6" id="KW-1133">Transmembrane helix</keyword>
<comment type="subcellular location">
    <subcellularLocation>
        <location evidence="1">Cell membrane</location>
        <topology evidence="1">Multi-pass membrane protein</topology>
    </subcellularLocation>
</comment>
<dbReference type="EMBL" id="FTMK01000020">
    <property type="protein sequence ID" value="SIQ99673.1"/>
    <property type="molecule type" value="Genomic_DNA"/>
</dbReference>
<evidence type="ECO:0000256" key="2">
    <source>
        <dbReference type="ARBA" id="ARBA00022475"/>
    </source>
</evidence>
<feature type="transmembrane region" description="Helical" evidence="6">
    <location>
        <begin position="39"/>
        <end position="57"/>
    </location>
</feature>
<evidence type="ECO:0000256" key="1">
    <source>
        <dbReference type="ARBA" id="ARBA00004651"/>
    </source>
</evidence>
<evidence type="ECO:0000256" key="3">
    <source>
        <dbReference type="ARBA" id="ARBA00022692"/>
    </source>
</evidence>
<dbReference type="GO" id="GO:0015658">
    <property type="term" value="F:branched-chain amino acid transmembrane transporter activity"/>
    <property type="evidence" value="ECO:0007669"/>
    <property type="project" value="InterPro"/>
</dbReference>
<gene>
    <name evidence="7" type="ORF">SAMN05421641_12041</name>
</gene>
<dbReference type="Pfam" id="PF02653">
    <property type="entry name" value="BPD_transp_2"/>
    <property type="match status" value="1"/>
</dbReference>
<name>A0A1N6XBI4_9RHOB</name>
<dbReference type="InterPro" id="IPR001851">
    <property type="entry name" value="ABC_transp_permease"/>
</dbReference>
<feature type="transmembrane region" description="Helical" evidence="6">
    <location>
        <begin position="123"/>
        <end position="141"/>
    </location>
</feature>
<evidence type="ECO:0000313" key="8">
    <source>
        <dbReference type="Proteomes" id="UP000323956"/>
    </source>
</evidence>
<organism evidence="7 8">
    <name type="scientific">Paracoccus thiocyanatus</name>
    <dbReference type="NCBI Taxonomy" id="34006"/>
    <lineage>
        <taxon>Bacteria</taxon>
        <taxon>Pseudomonadati</taxon>
        <taxon>Pseudomonadota</taxon>
        <taxon>Alphaproteobacteria</taxon>
        <taxon>Rhodobacterales</taxon>
        <taxon>Paracoccaceae</taxon>
        <taxon>Paracoccus</taxon>
    </lineage>
</organism>
<dbReference type="Proteomes" id="UP000323956">
    <property type="component" value="Unassembled WGS sequence"/>
</dbReference>